<evidence type="ECO:0000313" key="9">
    <source>
        <dbReference type="Proteomes" id="UP000775872"/>
    </source>
</evidence>
<feature type="domain" description="Major facilitator superfamily (MFS) profile" evidence="7">
    <location>
        <begin position="100"/>
        <end position="546"/>
    </location>
</feature>
<feature type="transmembrane region" description="Helical" evidence="6">
    <location>
        <begin position="192"/>
        <end position="213"/>
    </location>
</feature>
<feature type="transmembrane region" description="Helical" evidence="6">
    <location>
        <begin position="425"/>
        <end position="444"/>
    </location>
</feature>
<dbReference type="Proteomes" id="UP000775872">
    <property type="component" value="Unassembled WGS sequence"/>
</dbReference>
<feature type="transmembrane region" description="Helical" evidence="6">
    <location>
        <begin position="456"/>
        <end position="478"/>
    </location>
</feature>
<comment type="caution">
    <text evidence="8">The sequence shown here is derived from an EMBL/GenBank/DDBJ whole genome shotgun (WGS) entry which is preliminary data.</text>
</comment>
<protein>
    <recommendedName>
        <fullName evidence="7">Major facilitator superfamily (MFS) profile domain-containing protein</fullName>
    </recommendedName>
</protein>
<feature type="transmembrane region" description="Helical" evidence="6">
    <location>
        <begin position="518"/>
        <end position="542"/>
    </location>
</feature>
<dbReference type="InterPro" id="IPR011701">
    <property type="entry name" value="MFS"/>
</dbReference>
<dbReference type="PROSITE" id="PS50850">
    <property type="entry name" value="MFS"/>
    <property type="match status" value="1"/>
</dbReference>
<dbReference type="InterPro" id="IPR020846">
    <property type="entry name" value="MFS_dom"/>
</dbReference>
<evidence type="ECO:0000256" key="6">
    <source>
        <dbReference type="SAM" id="Phobius"/>
    </source>
</evidence>
<accession>A0A9P0EDL5</accession>
<evidence type="ECO:0000313" key="8">
    <source>
        <dbReference type="EMBL" id="CAH0047317.1"/>
    </source>
</evidence>
<dbReference type="Pfam" id="PF07690">
    <property type="entry name" value="MFS_1"/>
    <property type="match status" value="1"/>
</dbReference>
<feature type="non-terminal residue" evidence="8">
    <location>
        <position position="567"/>
    </location>
</feature>
<evidence type="ECO:0000256" key="4">
    <source>
        <dbReference type="ARBA" id="ARBA00023136"/>
    </source>
</evidence>
<keyword evidence="9" id="KW-1185">Reference proteome</keyword>
<reference evidence="8 9" key="2">
    <citation type="submission" date="2021-10" db="EMBL/GenBank/DDBJ databases">
        <authorList>
            <person name="Piombo E."/>
        </authorList>
    </citation>
    <scope>NUCLEOTIDE SEQUENCE [LARGE SCALE GENOMIC DNA]</scope>
</reference>
<dbReference type="PANTHER" id="PTHR23502">
    <property type="entry name" value="MAJOR FACILITATOR SUPERFAMILY"/>
    <property type="match status" value="1"/>
</dbReference>
<keyword evidence="2 6" id="KW-0812">Transmembrane</keyword>
<feature type="transmembrane region" description="Helical" evidence="6">
    <location>
        <begin position="383"/>
        <end position="405"/>
    </location>
</feature>
<dbReference type="OrthoDB" id="5141738at2759"/>
<feature type="transmembrane region" description="Helical" evidence="6">
    <location>
        <begin position="332"/>
        <end position="353"/>
    </location>
</feature>
<feature type="transmembrane region" description="Helical" evidence="6">
    <location>
        <begin position="490"/>
        <end position="512"/>
    </location>
</feature>
<name>A0A9P0EDL5_9HYPO</name>
<evidence type="ECO:0000256" key="5">
    <source>
        <dbReference type="SAM" id="MobiDB-lite"/>
    </source>
</evidence>
<evidence type="ECO:0000256" key="3">
    <source>
        <dbReference type="ARBA" id="ARBA00022989"/>
    </source>
</evidence>
<feature type="transmembrane region" description="Helical" evidence="6">
    <location>
        <begin position="167"/>
        <end position="186"/>
    </location>
</feature>
<feature type="transmembrane region" description="Helical" evidence="6">
    <location>
        <begin position="225"/>
        <end position="249"/>
    </location>
</feature>
<dbReference type="GO" id="GO:0005886">
    <property type="term" value="C:plasma membrane"/>
    <property type="evidence" value="ECO:0007669"/>
    <property type="project" value="TreeGrafter"/>
</dbReference>
<keyword evidence="3 6" id="KW-1133">Transmembrane helix</keyword>
<feature type="transmembrane region" description="Helical" evidence="6">
    <location>
        <begin position="255"/>
        <end position="275"/>
    </location>
</feature>
<dbReference type="SUPFAM" id="SSF103473">
    <property type="entry name" value="MFS general substrate transporter"/>
    <property type="match status" value="1"/>
</dbReference>
<comment type="subcellular location">
    <subcellularLocation>
        <location evidence="1">Membrane</location>
        <topology evidence="1">Multi-pass membrane protein</topology>
    </subcellularLocation>
</comment>
<dbReference type="InterPro" id="IPR036259">
    <property type="entry name" value="MFS_trans_sf"/>
</dbReference>
<dbReference type="Gene3D" id="1.20.1250.20">
    <property type="entry name" value="MFS general substrate transporter like domains"/>
    <property type="match status" value="1"/>
</dbReference>
<evidence type="ECO:0000256" key="2">
    <source>
        <dbReference type="ARBA" id="ARBA00022692"/>
    </source>
</evidence>
<reference evidence="9" key="1">
    <citation type="submission" date="2019-06" db="EMBL/GenBank/DDBJ databases">
        <authorList>
            <person name="Broberg M."/>
        </authorList>
    </citation>
    <scope>NUCLEOTIDE SEQUENCE [LARGE SCALE GENOMIC DNA]</scope>
</reference>
<keyword evidence="4 6" id="KW-0472">Membrane</keyword>
<dbReference type="AlphaFoldDB" id="A0A9P0EDL5"/>
<feature type="region of interest" description="Disordered" evidence="5">
    <location>
        <begin position="1"/>
        <end position="24"/>
    </location>
</feature>
<sequence length="567" mass="63060">PFSRAENRKTYSPPSAKCYDDESQGRWGADWPCHRHVREPHRHNTEFSIFSLCGAPGWVESPSIFQGKLPQTYVHSPYSYRFQSKNSFPIQSWQWKKLHVVCTGFYCAFNGNLGTSAPSGAMTVLASYFSISSRSQLALLNSLYMLGYVIGPLIWGPLSEHIGRKPVMAATYLTYVVFSIACAAAPSWPALLVFRVLCGLSAAAPNFVSSGLYADIFDQPSSRGIAMSLFMFFTSLGPFLAPLLSGTFAEMSWRWSFWIAVIISLPGVPLVIMLPETYAPVIYAKRTQGRSLFFFFFPRPALVPENLASSTTFSARDTFLRPFHLFFTIPKLLFSSLYTALAYAIMYLVFQAYPVIFEESLDWHIYHVGALYVELFQATVHELTLRVVIVGACIAFSIFAAYTRWHMLASQSGTRWTTKEAYRRLPLACLASPLMVLGMFWLGWTSGKSLPPILPMLSGLFFGTGYLLLFMSMLNYISDTLPEFAASAQAVAATIRSIGAACLPLAAGPMYAQFGVRWAPSLLAFISLAMGVIPFIFILMDVKVQKRAENKKTGVVDEESTGETLIA</sequence>
<organism evidence="8 9">
    <name type="scientific">Clonostachys solani</name>
    <dbReference type="NCBI Taxonomy" id="160281"/>
    <lineage>
        <taxon>Eukaryota</taxon>
        <taxon>Fungi</taxon>
        <taxon>Dikarya</taxon>
        <taxon>Ascomycota</taxon>
        <taxon>Pezizomycotina</taxon>
        <taxon>Sordariomycetes</taxon>
        <taxon>Hypocreomycetidae</taxon>
        <taxon>Hypocreales</taxon>
        <taxon>Bionectriaceae</taxon>
        <taxon>Clonostachys</taxon>
    </lineage>
</organism>
<gene>
    <name evidence="8" type="ORF">CSOL1703_00017207</name>
</gene>
<dbReference type="PANTHER" id="PTHR23502:SF74">
    <property type="entry name" value="MAJOR FACILITATOR SUPERFAMILY (MFS) PROFILE DOMAIN-CONTAINING PROTEIN"/>
    <property type="match status" value="1"/>
</dbReference>
<evidence type="ECO:0000256" key="1">
    <source>
        <dbReference type="ARBA" id="ARBA00004141"/>
    </source>
</evidence>
<evidence type="ECO:0000259" key="7">
    <source>
        <dbReference type="PROSITE" id="PS50850"/>
    </source>
</evidence>
<feature type="transmembrane region" description="Helical" evidence="6">
    <location>
        <begin position="137"/>
        <end position="155"/>
    </location>
</feature>
<dbReference type="EMBL" id="CABFOC020000029">
    <property type="protein sequence ID" value="CAH0047317.1"/>
    <property type="molecule type" value="Genomic_DNA"/>
</dbReference>
<dbReference type="GO" id="GO:0022857">
    <property type="term" value="F:transmembrane transporter activity"/>
    <property type="evidence" value="ECO:0007669"/>
    <property type="project" value="InterPro"/>
</dbReference>
<proteinExistence type="predicted"/>